<protein>
    <recommendedName>
        <fullName evidence="5">Coiled-coil domain-containing protein 112</fullName>
    </recommendedName>
</protein>
<dbReference type="PANTHER" id="PTHR21549:SF0">
    <property type="entry name" value="COILED-COIL DOMAIN-CONTAINING PROTEIN 112"/>
    <property type="match status" value="1"/>
</dbReference>
<dbReference type="OrthoDB" id="2152435at2759"/>
<feature type="coiled-coil region" evidence="2">
    <location>
        <begin position="314"/>
        <end position="431"/>
    </location>
</feature>
<dbReference type="InterPro" id="IPR039902">
    <property type="entry name" value="CCDC148/CCDC112"/>
</dbReference>
<evidence type="ECO:0008006" key="5">
    <source>
        <dbReference type="Google" id="ProtNLM"/>
    </source>
</evidence>
<dbReference type="EMBL" id="CAJNOC010002743">
    <property type="protein sequence ID" value="CAF0949178.1"/>
    <property type="molecule type" value="Genomic_DNA"/>
</dbReference>
<accession>A0A814D224</accession>
<dbReference type="PANTHER" id="PTHR21549">
    <property type="entry name" value="MUTATED IN BLADDER CANCER 1"/>
    <property type="match status" value="1"/>
</dbReference>
<comment type="caution">
    <text evidence="3">The sequence shown here is derived from an EMBL/GenBank/DDBJ whole genome shotgun (WGS) entry which is preliminary data.</text>
</comment>
<evidence type="ECO:0000256" key="1">
    <source>
        <dbReference type="ARBA" id="ARBA00023054"/>
    </source>
</evidence>
<proteinExistence type="predicted"/>
<reference evidence="3" key="1">
    <citation type="submission" date="2021-02" db="EMBL/GenBank/DDBJ databases">
        <authorList>
            <person name="Nowell W R."/>
        </authorList>
    </citation>
    <scope>NUCLEOTIDE SEQUENCE</scope>
    <source>
        <strain evidence="3">Ploen Becks lab</strain>
    </source>
</reference>
<evidence type="ECO:0000313" key="3">
    <source>
        <dbReference type="EMBL" id="CAF0949178.1"/>
    </source>
</evidence>
<feature type="coiled-coil region" evidence="2">
    <location>
        <begin position="19"/>
        <end position="46"/>
    </location>
</feature>
<name>A0A814D224_9BILA</name>
<dbReference type="AlphaFoldDB" id="A0A814D224"/>
<keyword evidence="1 2" id="KW-0175">Coiled coil</keyword>
<sequence length="476" mass="56857">MSSHSNIGIDLSSVNYTHKNECLKMIKVLNHNLKNLEKEQKAIITNKKSEKDYDEAYEMYITSDLNNKKEKAAFNQKLSRIGQLIFKFKQESRTIKPNENFIDSLKILMEEVDMMITNSKEEILLKIEELNNEEKLLSKEIEIYDKKIQNWLLNKNDENGLNGVKKISTINDKYSSSDLLKEVIDFDKFLLSNGGHNGGWEEIDHSLFLKIRNKHKGKPNFIDELERMIATKSKQQIEQHEDWYKNYTNLNELKKEAIKKWKEQKNASKSEVVNLVDEELKLNQEIEKELKNRFEKKRLQEKAERNKRLNEWRIERELQKAKETERLKKEEELEMEKEIIRRKEQAEMKAEVMEYKRIKEELNEYIELEKYLKHEAEQEEKIKNAKQQISRFHSRDLAILKEKQDRLKAKQKEAENRMKILETTKEKVEIEYDPNRLYRMTSSWKSRVNTPRSDSCGPVITPRIPHLAVPSWRKGI</sequence>
<gene>
    <name evidence="3" type="ORF">OXX778_LOCUS13847</name>
</gene>
<feature type="coiled-coil region" evidence="2">
    <location>
        <begin position="244"/>
        <end position="278"/>
    </location>
</feature>
<dbReference type="Proteomes" id="UP000663879">
    <property type="component" value="Unassembled WGS sequence"/>
</dbReference>
<keyword evidence="4" id="KW-1185">Reference proteome</keyword>
<feature type="coiled-coil region" evidence="2">
    <location>
        <begin position="120"/>
        <end position="147"/>
    </location>
</feature>
<organism evidence="3 4">
    <name type="scientific">Brachionus calyciflorus</name>
    <dbReference type="NCBI Taxonomy" id="104777"/>
    <lineage>
        <taxon>Eukaryota</taxon>
        <taxon>Metazoa</taxon>
        <taxon>Spiralia</taxon>
        <taxon>Gnathifera</taxon>
        <taxon>Rotifera</taxon>
        <taxon>Eurotatoria</taxon>
        <taxon>Monogononta</taxon>
        <taxon>Pseudotrocha</taxon>
        <taxon>Ploima</taxon>
        <taxon>Brachionidae</taxon>
        <taxon>Brachionus</taxon>
    </lineage>
</organism>
<evidence type="ECO:0000256" key="2">
    <source>
        <dbReference type="SAM" id="Coils"/>
    </source>
</evidence>
<evidence type="ECO:0000313" key="4">
    <source>
        <dbReference type="Proteomes" id="UP000663879"/>
    </source>
</evidence>